<evidence type="ECO:0000256" key="10">
    <source>
        <dbReference type="HAMAP-Rule" id="MF_00454"/>
    </source>
</evidence>
<dbReference type="RefSeq" id="WP_110036305.1">
    <property type="nucleotide sequence ID" value="NZ_QGTL01000002.1"/>
</dbReference>
<feature type="transmembrane region" description="Helical" evidence="10">
    <location>
        <begin position="75"/>
        <end position="93"/>
    </location>
</feature>
<keyword evidence="12" id="KW-1185">Reference proteome</keyword>
<feature type="transmembrane region" description="Helical" evidence="10">
    <location>
        <begin position="40"/>
        <end position="63"/>
    </location>
</feature>
<dbReference type="PANTHER" id="PTHR28259:SF1">
    <property type="entry name" value="FLUORIDE EXPORT PROTEIN 1-RELATED"/>
    <property type="match status" value="1"/>
</dbReference>
<feature type="transmembrane region" description="Helical" evidence="10">
    <location>
        <begin position="113"/>
        <end position="133"/>
    </location>
</feature>
<gene>
    <name evidence="10" type="primary">fluC</name>
    <name evidence="10" type="synonym">crcB</name>
    <name evidence="11" type="ORF">DFR69_102179</name>
</gene>
<organism evidence="11 12">
    <name type="scientific">Nocardia neocaledoniensis</name>
    <dbReference type="NCBI Taxonomy" id="236511"/>
    <lineage>
        <taxon>Bacteria</taxon>
        <taxon>Bacillati</taxon>
        <taxon>Actinomycetota</taxon>
        <taxon>Actinomycetes</taxon>
        <taxon>Mycobacteriales</taxon>
        <taxon>Nocardiaceae</taxon>
        <taxon>Nocardia</taxon>
    </lineage>
</organism>
<dbReference type="AlphaFoldDB" id="A0A317NV02"/>
<keyword evidence="10" id="KW-0813">Transport</keyword>
<evidence type="ECO:0000256" key="1">
    <source>
        <dbReference type="ARBA" id="ARBA00004651"/>
    </source>
</evidence>
<keyword evidence="5 10" id="KW-0472">Membrane</keyword>
<dbReference type="PROSITE" id="PS51257">
    <property type="entry name" value="PROKAR_LIPOPROTEIN"/>
    <property type="match status" value="1"/>
</dbReference>
<keyword evidence="3 10" id="KW-0812">Transmembrane</keyword>
<comment type="similarity">
    <text evidence="7 10">Belongs to the fluoride channel Fluc/FEX (TC 1.A.43) family.</text>
</comment>
<protein>
    <recommendedName>
        <fullName evidence="10">Fluoride-specific ion channel FluC</fullName>
    </recommendedName>
</protein>
<evidence type="ECO:0000256" key="7">
    <source>
        <dbReference type="ARBA" id="ARBA00035120"/>
    </source>
</evidence>
<dbReference type="Pfam" id="PF02537">
    <property type="entry name" value="CRCB"/>
    <property type="match status" value="1"/>
</dbReference>
<keyword evidence="2 10" id="KW-1003">Cell membrane</keyword>
<feature type="transmembrane region" description="Helical" evidence="10">
    <location>
        <begin position="12"/>
        <end position="34"/>
    </location>
</feature>
<proteinExistence type="inferred from homology"/>
<evidence type="ECO:0000313" key="12">
    <source>
        <dbReference type="Proteomes" id="UP000246410"/>
    </source>
</evidence>
<dbReference type="GO" id="GO:0140114">
    <property type="term" value="P:cellular detoxification of fluoride"/>
    <property type="evidence" value="ECO:0007669"/>
    <property type="project" value="UniProtKB-UniRule"/>
</dbReference>
<keyword evidence="10" id="KW-0406">Ion transport</keyword>
<comment type="subcellular location">
    <subcellularLocation>
        <location evidence="1 10">Cell membrane</location>
        <topology evidence="1 10">Multi-pass membrane protein</topology>
    </subcellularLocation>
</comment>
<keyword evidence="4 10" id="KW-1133">Transmembrane helix</keyword>
<evidence type="ECO:0000256" key="8">
    <source>
        <dbReference type="ARBA" id="ARBA00035585"/>
    </source>
</evidence>
<keyword evidence="10" id="KW-0915">Sodium</keyword>
<dbReference type="NCBIfam" id="TIGR00494">
    <property type="entry name" value="crcB"/>
    <property type="match status" value="1"/>
</dbReference>
<evidence type="ECO:0000256" key="4">
    <source>
        <dbReference type="ARBA" id="ARBA00022989"/>
    </source>
</evidence>
<comment type="function">
    <text evidence="9 10">Fluoride-specific ion channel. Important for reducing fluoride concentration in the cell, thus reducing its toxicity.</text>
</comment>
<dbReference type="GO" id="GO:0005886">
    <property type="term" value="C:plasma membrane"/>
    <property type="evidence" value="ECO:0007669"/>
    <property type="project" value="UniProtKB-SubCell"/>
</dbReference>
<dbReference type="InterPro" id="IPR003691">
    <property type="entry name" value="FluC"/>
</dbReference>
<accession>A0A317NV02</accession>
<dbReference type="GO" id="GO:0062054">
    <property type="term" value="F:fluoride channel activity"/>
    <property type="evidence" value="ECO:0007669"/>
    <property type="project" value="UniProtKB-UniRule"/>
</dbReference>
<comment type="caution">
    <text evidence="11">The sequence shown here is derived from an EMBL/GenBank/DDBJ whole genome shotgun (WGS) entry which is preliminary data.</text>
</comment>
<evidence type="ECO:0000256" key="9">
    <source>
        <dbReference type="ARBA" id="ARBA00049940"/>
    </source>
</evidence>
<keyword evidence="10" id="KW-0479">Metal-binding</keyword>
<evidence type="ECO:0000256" key="6">
    <source>
        <dbReference type="ARBA" id="ARBA00023303"/>
    </source>
</evidence>
<feature type="binding site" evidence="10">
    <location>
        <position position="86"/>
    </location>
    <ligand>
        <name>Na(+)</name>
        <dbReference type="ChEBI" id="CHEBI:29101"/>
        <note>structural</note>
    </ligand>
</feature>
<evidence type="ECO:0000256" key="5">
    <source>
        <dbReference type="ARBA" id="ARBA00023136"/>
    </source>
</evidence>
<dbReference type="EMBL" id="QGTL01000002">
    <property type="protein sequence ID" value="PWV79119.1"/>
    <property type="molecule type" value="Genomic_DNA"/>
</dbReference>
<feature type="binding site" evidence="10">
    <location>
        <position position="83"/>
    </location>
    <ligand>
        <name>Na(+)</name>
        <dbReference type="ChEBI" id="CHEBI:29101"/>
        <note>structural</note>
    </ligand>
</feature>
<keyword evidence="6 10" id="KW-0407">Ion channel</keyword>
<dbReference type="HAMAP" id="MF_00454">
    <property type="entry name" value="FluC"/>
    <property type="match status" value="1"/>
</dbReference>
<evidence type="ECO:0000313" key="11">
    <source>
        <dbReference type="EMBL" id="PWV79119.1"/>
    </source>
</evidence>
<reference evidence="11 12" key="1">
    <citation type="submission" date="2018-05" db="EMBL/GenBank/DDBJ databases">
        <title>Genomic Encyclopedia of Type Strains, Phase IV (KMG-IV): sequencing the most valuable type-strain genomes for metagenomic binning, comparative biology and taxonomic classification.</title>
        <authorList>
            <person name="Goeker M."/>
        </authorList>
    </citation>
    <scope>NUCLEOTIDE SEQUENCE [LARGE SCALE GENOMIC DNA]</scope>
    <source>
        <strain evidence="11 12">DSM 44717</strain>
    </source>
</reference>
<dbReference type="GO" id="GO:0046872">
    <property type="term" value="F:metal ion binding"/>
    <property type="evidence" value="ECO:0007669"/>
    <property type="project" value="UniProtKB-KW"/>
</dbReference>
<comment type="activity regulation">
    <text evidence="10">Na(+) is not transported, but it plays an essential structural role and its presence is essential for fluoride channel function.</text>
</comment>
<name>A0A317NV02_9NOCA</name>
<comment type="catalytic activity">
    <reaction evidence="8">
        <text>fluoride(in) = fluoride(out)</text>
        <dbReference type="Rhea" id="RHEA:76159"/>
        <dbReference type="ChEBI" id="CHEBI:17051"/>
    </reaction>
    <physiologicalReaction direction="left-to-right" evidence="8">
        <dbReference type="Rhea" id="RHEA:76160"/>
    </physiologicalReaction>
</comment>
<sequence length="140" mass="14475">MTSRPATLDPAVLAAISVGGGVGACARFGVGHWWPVRPGAIPWSTLTINVTGCFAIGVLMVAVTELWQAPKLVRPFLGVGVLGGFTTFSTYSLELRTLFDTGATASALTYLGLSVLAGLGAVVVAVSATRWAAGARRRRT</sequence>
<evidence type="ECO:0000256" key="2">
    <source>
        <dbReference type="ARBA" id="ARBA00022475"/>
    </source>
</evidence>
<evidence type="ECO:0000256" key="3">
    <source>
        <dbReference type="ARBA" id="ARBA00022692"/>
    </source>
</evidence>
<dbReference type="PANTHER" id="PTHR28259">
    <property type="entry name" value="FLUORIDE EXPORT PROTEIN 1-RELATED"/>
    <property type="match status" value="1"/>
</dbReference>
<dbReference type="Proteomes" id="UP000246410">
    <property type="component" value="Unassembled WGS sequence"/>
</dbReference>